<dbReference type="Proteomes" id="UP000248924">
    <property type="component" value="Unassembled WGS sequence"/>
</dbReference>
<proteinExistence type="predicted"/>
<protein>
    <submittedName>
        <fullName evidence="1">Uncharacterized protein</fullName>
    </submittedName>
</protein>
<accession>A0A2W2F7H4</accession>
<sequence length="123" mass="13262">MRLTIVADGLPSTADTFEVGLQAGKDRLLAGTPTDDGGLRYECEVAATSRPDGSTGFRGECVHGPTAERFLYLSVRAPGGDSWYRRIKIMLPRGPDLGTGRLTIRVRDEGRARAAVVTDWTPA</sequence>
<keyword evidence="2" id="KW-1185">Reference proteome</keyword>
<dbReference type="InterPro" id="IPR046032">
    <property type="entry name" value="DUF5990"/>
</dbReference>
<reference evidence="1 2" key="1">
    <citation type="submission" date="2018-01" db="EMBL/GenBank/DDBJ databases">
        <title>Draft genome sequence of Jishengella sp. NA12.</title>
        <authorList>
            <person name="Sahin N."/>
            <person name="Ay H."/>
            <person name="Saygin H."/>
        </authorList>
    </citation>
    <scope>NUCLEOTIDE SEQUENCE [LARGE SCALE GENOMIC DNA]</scope>
    <source>
        <strain evidence="1 2">NA12</strain>
    </source>
</reference>
<organism evidence="1 2">
    <name type="scientific">Micromonospora craterilacus</name>
    <dbReference type="NCBI Taxonomy" id="1655439"/>
    <lineage>
        <taxon>Bacteria</taxon>
        <taxon>Bacillati</taxon>
        <taxon>Actinomycetota</taxon>
        <taxon>Actinomycetes</taxon>
        <taxon>Micromonosporales</taxon>
        <taxon>Micromonosporaceae</taxon>
        <taxon>Micromonospora</taxon>
    </lineage>
</organism>
<dbReference type="EMBL" id="POTY01000003">
    <property type="protein sequence ID" value="PZG24115.1"/>
    <property type="molecule type" value="Genomic_DNA"/>
</dbReference>
<comment type="caution">
    <text evidence="1">The sequence shown here is derived from an EMBL/GenBank/DDBJ whole genome shotgun (WGS) entry which is preliminary data.</text>
</comment>
<dbReference type="Pfam" id="PF19452">
    <property type="entry name" value="DUF5990"/>
    <property type="match status" value="1"/>
</dbReference>
<name>A0A2W2F7H4_9ACTN</name>
<dbReference type="AlphaFoldDB" id="A0A2W2F7H4"/>
<gene>
    <name evidence="1" type="ORF">C1I95_00960</name>
</gene>
<evidence type="ECO:0000313" key="1">
    <source>
        <dbReference type="EMBL" id="PZG24115.1"/>
    </source>
</evidence>
<evidence type="ECO:0000313" key="2">
    <source>
        <dbReference type="Proteomes" id="UP000248924"/>
    </source>
</evidence>